<reference evidence="2 3" key="1">
    <citation type="submission" date="2022-05" db="EMBL/GenBank/DDBJ databases">
        <authorList>
            <consortium name="Genoscope - CEA"/>
            <person name="William W."/>
        </authorList>
    </citation>
    <scope>NUCLEOTIDE SEQUENCE [LARGE SCALE GENOMIC DNA]</scope>
</reference>
<accession>A0ABN8T369</accession>
<comment type="caution">
    <text evidence="2">The sequence shown here is derived from an EMBL/GenBank/DDBJ whole genome shotgun (WGS) entry which is preliminary data.</text>
</comment>
<feature type="transmembrane region" description="Helical" evidence="1">
    <location>
        <begin position="50"/>
        <end position="71"/>
    </location>
</feature>
<sequence>MDLQPTFASQASNNNNDDVMQVASLDIRSRLMALLLKRFPKFSSSAKKRLLCIMYLMFFTWQVIGLILYSIRAFEAIFVAKHASFQTTDIEMFSHSAQLELLWVISQMLNAAVVILALKKVPSFLGYSTILRSLVRLPSFWSLMSLYGMCNIGYFAIIALKNDSPMEIALILAFLFAGAAHVFLIGFLSFTQINASGRKSFKLCAFFKVNIFISFLSFFVEFVIGTFQFALDIYGIDDNHNEISSDFMSLIGEIRRFTAIVFAYRIYIFYWEKMFVDNRNILCHHDFLDDARQVSYSDDVQSTPTIVTN</sequence>
<keyword evidence="1" id="KW-0812">Transmembrane</keyword>
<keyword evidence="3" id="KW-1185">Reference proteome</keyword>
<keyword evidence="1" id="KW-1133">Transmembrane helix</keyword>
<dbReference type="Proteomes" id="UP001159427">
    <property type="component" value="Unassembled WGS sequence"/>
</dbReference>
<feature type="transmembrane region" description="Helical" evidence="1">
    <location>
        <begin position="166"/>
        <end position="190"/>
    </location>
</feature>
<name>A0ABN8T369_9CNID</name>
<feature type="transmembrane region" description="Helical" evidence="1">
    <location>
        <begin position="101"/>
        <end position="118"/>
    </location>
</feature>
<organism evidence="2 3">
    <name type="scientific">Porites evermanni</name>
    <dbReference type="NCBI Taxonomy" id="104178"/>
    <lineage>
        <taxon>Eukaryota</taxon>
        <taxon>Metazoa</taxon>
        <taxon>Cnidaria</taxon>
        <taxon>Anthozoa</taxon>
        <taxon>Hexacorallia</taxon>
        <taxon>Scleractinia</taxon>
        <taxon>Fungiina</taxon>
        <taxon>Poritidae</taxon>
        <taxon>Porites</taxon>
    </lineage>
</organism>
<feature type="transmembrane region" description="Helical" evidence="1">
    <location>
        <begin position="139"/>
        <end position="160"/>
    </location>
</feature>
<evidence type="ECO:0000256" key="1">
    <source>
        <dbReference type="SAM" id="Phobius"/>
    </source>
</evidence>
<proteinExistence type="predicted"/>
<evidence type="ECO:0000313" key="3">
    <source>
        <dbReference type="Proteomes" id="UP001159427"/>
    </source>
</evidence>
<protein>
    <submittedName>
        <fullName evidence="2">Uncharacterized protein</fullName>
    </submittedName>
</protein>
<feature type="transmembrane region" description="Helical" evidence="1">
    <location>
        <begin position="254"/>
        <end position="271"/>
    </location>
</feature>
<gene>
    <name evidence="2" type="ORF">PEVE_00036348</name>
</gene>
<dbReference type="EMBL" id="CALNXI010005795">
    <property type="protein sequence ID" value="CAH3198655.1"/>
    <property type="molecule type" value="Genomic_DNA"/>
</dbReference>
<feature type="transmembrane region" description="Helical" evidence="1">
    <location>
        <begin position="211"/>
        <end position="234"/>
    </location>
</feature>
<keyword evidence="1" id="KW-0472">Membrane</keyword>
<evidence type="ECO:0000313" key="2">
    <source>
        <dbReference type="EMBL" id="CAH3198655.1"/>
    </source>
</evidence>